<dbReference type="GO" id="GO:0005634">
    <property type="term" value="C:nucleus"/>
    <property type="evidence" value="ECO:0007669"/>
    <property type="project" value="TreeGrafter"/>
</dbReference>
<dbReference type="PROSITE" id="PS01360">
    <property type="entry name" value="ZF_MYND_1"/>
    <property type="match status" value="1"/>
</dbReference>
<dbReference type="InterPro" id="IPR002893">
    <property type="entry name" value="Znf_MYND"/>
</dbReference>
<feature type="compositionally biased region" description="Basic residues" evidence="4">
    <location>
        <begin position="884"/>
        <end position="895"/>
    </location>
</feature>
<feature type="compositionally biased region" description="Low complexity" evidence="4">
    <location>
        <begin position="918"/>
        <end position="929"/>
    </location>
</feature>
<evidence type="ECO:0000313" key="6">
    <source>
        <dbReference type="EMBL" id="KAG5500587.1"/>
    </source>
</evidence>
<dbReference type="PANTHER" id="PTHR12197">
    <property type="entry name" value="HISTONE-LYSINE N-METHYLTRANSFERASE SMYD"/>
    <property type="match status" value="1"/>
</dbReference>
<dbReference type="OrthoDB" id="5945798at2759"/>
<evidence type="ECO:0000256" key="1">
    <source>
        <dbReference type="ARBA" id="ARBA00022723"/>
    </source>
</evidence>
<keyword evidence="7" id="KW-1185">Reference proteome</keyword>
<dbReference type="AlphaFoldDB" id="A0A836L8A4"/>
<feature type="compositionally biased region" description="Polar residues" evidence="4">
    <location>
        <begin position="965"/>
        <end position="975"/>
    </location>
</feature>
<dbReference type="PANTHER" id="PTHR12197:SF251">
    <property type="entry name" value="EG:BACR7C10.4 PROTEIN"/>
    <property type="match status" value="1"/>
</dbReference>
<dbReference type="Gene3D" id="2.170.270.10">
    <property type="entry name" value="SET domain"/>
    <property type="match status" value="1"/>
</dbReference>
<dbReference type="EMBL" id="JAFJZO010000028">
    <property type="protein sequence ID" value="KAG5500587.1"/>
    <property type="molecule type" value="Genomic_DNA"/>
</dbReference>
<dbReference type="SUPFAM" id="SSF48452">
    <property type="entry name" value="TPR-like"/>
    <property type="match status" value="1"/>
</dbReference>
<keyword evidence="1" id="KW-0479">Metal-binding</keyword>
<dbReference type="Gene3D" id="1.25.40.10">
    <property type="entry name" value="Tetratricopeptide repeat domain"/>
    <property type="match status" value="1"/>
</dbReference>
<protein>
    <recommendedName>
        <fullName evidence="5">MYND-type domain-containing protein</fullName>
    </recommendedName>
</protein>
<dbReference type="Proteomes" id="UP000674318">
    <property type="component" value="Chromosome 28"/>
</dbReference>
<dbReference type="KEGG" id="phet:94289759"/>
<dbReference type="GO" id="GO:0008270">
    <property type="term" value="F:zinc ion binding"/>
    <property type="evidence" value="ECO:0007669"/>
    <property type="project" value="UniProtKB-KW"/>
</dbReference>
<dbReference type="InterPro" id="IPR046341">
    <property type="entry name" value="SET_dom_sf"/>
</dbReference>
<dbReference type="InterPro" id="IPR011990">
    <property type="entry name" value="TPR-like_helical_dom_sf"/>
</dbReference>
<feature type="region of interest" description="Disordered" evidence="4">
    <location>
        <begin position="270"/>
        <end position="316"/>
    </location>
</feature>
<accession>A0A836L8A4</accession>
<proteinExistence type="predicted"/>
<organism evidence="6 7">
    <name type="scientific">Porcisia hertigi</name>
    <dbReference type="NCBI Taxonomy" id="2761500"/>
    <lineage>
        <taxon>Eukaryota</taxon>
        <taxon>Discoba</taxon>
        <taxon>Euglenozoa</taxon>
        <taxon>Kinetoplastea</taxon>
        <taxon>Metakinetoplastina</taxon>
        <taxon>Trypanosomatida</taxon>
        <taxon>Trypanosomatidae</taxon>
        <taxon>Leishmaniinae</taxon>
        <taxon>Porcisia</taxon>
    </lineage>
</organism>
<name>A0A836L8A4_9TRYP</name>
<feature type="compositionally biased region" description="Low complexity" evidence="4">
    <location>
        <begin position="270"/>
        <end position="285"/>
    </location>
</feature>
<evidence type="ECO:0000313" key="7">
    <source>
        <dbReference type="Proteomes" id="UP000674318"/>
    </source>
</evidence>
<dbReference type="GeneID" id="94289759"/>
<feature type="domain" description="MYND-type" evidence="5">
    <location>
        <begin position="443"/>
        <end position="489"/>
    </location>
</feature>
<evidence type="ECO:0000256" key="2">
    <source>
        <dbReference type="ARBA" id="ARBA00022771"/>
    </source>
</evidence>
<keyword evidence="3" id="KW-0862">Zinc</keyword>
<evidence type="ECO:0000256" key="4">
    <source>
        <dbReference type="SAM" id="MobiDB-lite"/>
    </source>
</evidence>
<reference evidence="6 7" key="1">
    <citation type="submission" date="2021-02" db="EMBL/GenBank/DDBJ databases">
        <title>Porcisia hertigi Genome sequencing and assembly.</title>
        <authorList>
            <person name="Almutairi H."/>
            <person name="Gatherer D."/>
        </authorList>
    </citation>
    <scope>NUCLEOTIDE SEQUENCE [LARGE SCALE GENOMIC DNA]</scope>
    <source>
        <strain evidence="6 7">C119</strain>
    </source>
</reference>
<keyword evidence="2" id="KW-0863">Zinc-finger</keyword>
<comment type="caution">
    <text evidence="6">The sequence shown here is derived from an EMBL/GenBank/DDBJ whole genome shotgun (WGS) entry which is preliminary data.</text>
</comment>
<feature type="region of interest" description="Disordered" evidence="4">
    <location>
        <begin position="884"/>
        <end position="975"/>
    </location>
</feature>
<gene>
    <name evidence="6" type="ORF">JKF63_03682</name>
</gene>
<dbReference type="InterPro" id="IPR050869">
    <property type="entry name" value="H3K4_H4K5_MeTrfase"/>
</dbReference>
<evidence type="ECO:0000259" key="5">
    <source>
        <dbReference type="PROSITE" id="PS01360"/>
    </source>
</evidence>
<sequence length="1007" mass="108620">MTNKTVRALHLEGNELFEAGRLTEAEHAFRHAVDRFQADHCATKSAVDEFVKVAGNLCVCHHAMGDWHGCVKTARELLAIYPIVPKAYAAIGMCIVSRLLEQEAELQAKDVQHTSRMPPRSSEEVRRDVRRYLVKLGGVVCTADDAHACLCRAILLSEGALQVCLGPYLETSVRWVSEELLSAALSLEREYGDRVLGELSALDEDVCDAPPLLDVALVHIERPSIRILDAANVNKSGAGGLVPDGRCLEELPEAEVGTILPAVQEGHPIAQGGAAANSSSPAAEGDAAGSCTDTAPDGSGDDNRSDGSRSGATPPLDYFLSLQQTRVRVCHAERGGIPRGLTIARASQPFAVGQSVLLLPPADRTVVDVVGVSSAATPPASPTSPTSPRGDFASLHRDPANFSDAEGALALTALSSSPKQADLGAGLSMGGLSAADSMPLLTCNACGREVNPLHLSDAPPTGCPTCHGVVYCSSVCAVAYRDRHRRHECALRLVLKQRTEALAAVVSSTDPVTSLPPGDVISGGGWNALDLHRRILPLCITVYSGLRSGAPGAAEVMMQVRRGVQRRLCHAMPAEVADTLAEWVRALESAVEAPVGMAGATPLPTLPQDAGTSGLWDGHRADVAAARSSAGVAEESSLANHLVTIFFMVRLYAVDFAESNCSAFFTERLFLRHSCEPNCIWSDTLHAILTARFICKGEELTMAVDDRFPQHWPLQIRQKWFVHHHGVPCQCARCLREGANLHHTRGMLSSEIVEQLLTADIIDHPCPTPAHMHPTHLFHPQVQRLVEQSRSLQQNNAPALLHRLEELRAEVGKYLLPSHYLFEDIRHALLNVSAMGNHLTTCTTETQDSLLFWESLWAGAIPAKGQRLRLLPSIFECGHRRKLHYHQQRRRRHTRPPAVGASVPAEQLQHISLERRGSSSPTPSDPTSTRALCGRGRSASPVVHPLRAAGAGEGDRDASEARGFVTTSTTASTQRRPVPLPVVSAKNFASGQHIIDLFHGSYHTWYT</sequence>
<dbReference type="SUPFAM" id="SSF82199">
    <property type="entry name" value="SET domain"/>
    <property type="match status" value="1"/>
</dbReference>
<dbReference type="RefSeq" id="XP_067755921.1">
    <property type="nucleotide sequence ID" value="XM_067899682.1"/>
</dbReference>
<evidence type="ECO:0000256" key="3">
    <source>
        <dbReference type="ARBA" id="ARBA00022833"/>
    </source>
</evidence>